<name>A0ABY1Q834_9BACT</name>
<proteinExistence type="inferred from homology"/>
<reference evidence="8 9" key="1">
    <citation type="submission" date="2017-05" db="EMBL/GenBank/DDBJ databases">
        <authorList>
            <person name="Varghese N."/>
            <person name="Submissions S."/>
        </authorList>
    </citation>
    <scope>NUCLEOTIDE SEQUENCE [LARGE SCALE GENOMIC DNA]</scope>
    <source>
        <strain evidence="8 9">DSM 25457</strain>
    </source>
</reference>
<evidence type="ECO:0000259" key="7">
    <source>
        <dbReference type="Pfam" id="PF00884"/>
    </source>
</evidence>
<keyword evidence="5" id="KW-0378">Hydrolase</keyword>
<comment type="cofactor">
    <cofactor evidence="1">
        <name>Ca(2+)</name>
        <dbReference type="ChEBI" id="CHEBI:29108"/>
    </cofactor>
</comment>
<keyword evidence="4" id="KW-0732">Signal</keyword>
<evidence type="ECO:0000256" key="3">
    <source>
        <dbReference type="ARBA" id="ARBA00022723"/>
    </source>
</evidence>
<keyword evidence="9" id="KW-1185">Reference proteome</keyword>
<dbReference type="Gene3D" id="3.40.720.10">
    <property type="entry name" value="Alkaline Phosphatase, subunit A"/>
    <property type="match status" value="1"/>
</dbReference>
<accession>A0ABY1Q834</accession>
<keyword evidence="3" id="KW-0479">Metal-binding</keyword>
<organism evidence="8 9">
    <name type="scientific">Neorhodopirellula lusitana</name>
    <dbReference type="NCBI Taxonomy" id="445327"/>
    <lineage>
        <taxon>Bacteria</taxon>
        <taxon>Pseudomonadati</taxon>
        <taxon>Planctomycetota</taxon>
        <taxon>Planctomycetia</taxon>
        <taxon>Pirellulales</taxon>
        <taxon>Pirellulaceae</taxon>
        <taxon>Neorhodopirellula</taxon>
    </lineage>
</organism>
<evidence type="ECO:0000256" key="2">
    <source>
        <dbReference type="ARBA" id="ARBA00008779"/>
    </source>
</evidence>
<dbReference type="InterPro" id="IPR035874">
    <property type="entry name" value="IDS"/>
</dbReference>
<evidence type="ECO:0000313" key="9">
    <source>
        <dbReference type="Proteomes" id="UP001158067"/>
    </source>
</evidence>
<dbReference type="Proteomes" id="UP001158067">
    <property type="component" value="Unassembled WGS sequence"/>
</dbReference>
<evidence type="ECO:0000256" key="1">
    <source>
        <dbReference type="ARBA" id="ARBA00001913"/>
    </source>
</evidence>
<comment type="caution">
    <text evidence="8">The sequence shown here is derived from an EMBL/GenBank/DDBJ whole genome shotgun (WGS) entry which is preliminary data.</text>
</comment>
<evidence type="ECO:0000256" key="4">
    <source>
        <dbReference type="ARBA" id="ARBA00022729"/>
    </source>
</evidence>
<dbReference type="InterPro" id="IPR000917">
    <property type="entry name" value="Sulfatase_N"/>
</dbReference>
<dbReference type="CDD" id="cd16030">
    <property type="entry name" value="iduronate-2-sulfatase"/>
    <property type="match status" value="1"/>
</dbReference>
<dbReference type="PANTHER" id="PTHR45953:SF1">
    <property type="entry name" value="IDURONATE 2-SULFATASE"/>
    <property type="match status" value="1"/>
</dbReference>
<dbReference type="EMBL" id="FXUG01000007">
    <property type="protein sequence ID" value="SMP61778.1"/>
    <property type="molecule type" value="Genomic_DNA"/>
</dbReference>
<gene>
    <name evidence="8" type="ORF">SAMN06265222_107166</name>
</gene>
<evidence type="ECO:0000256" key="5">
    <source>
        <dbReference type="ARBA" id="ARBA00022801"/>
    </source>
</evidence>
<dbReference type="InterPro" id="IPR017850">
    <property type="entry name" value="Alkaline_phosphatase_core_sf"/>
</dbReference>
<feature type="domain" description="Sulfatase N-terminal" evidence="7">
    <location>
        <begin position="48"/>
        <end position="390"/>
    </location>
</feature>
<evidence type="ECO:0000256" key="6">
    <source>
        <dbReference type="ARBA" id="ARBA00022837"/>
    </source>
</evidence>
<keyword evidence="6" id="KW-0106">Calcium</keyword>
<evidence type="ECO:0000313" key="8">
    <source>
        <dbReference type="EMBL" id="SMP61778.1"/>
    </source>
</evidence>
<dbReference type="SUPFAM" id="SSF53649">
    <property type="entry name" value="Alkaline phosphatase-like"/>
    <property type="match status" value="1"/>
</dbReference>
<dbReference type="PANTHER" id="PTHR45953">
    <property type="entry name" value="IDURONATE 2-SULFATASE"/>
    <property type="match status" value="1"/>
</dbReference>
<dbReference type="Pfam" id="PF00884">
    <property type="entry name" value="Sulfatase"/>
    <property type="match status" value="1"/>
</dbReference>
<sequence>MLLHRRFVVPALYPFLFLCMVLFAFMVPRQVDAQETDAQEVDQATQRPNVLFLISDDLNCRLGCYGDPHVKTPNIDRLAARGVRFENGYCQLPHCGPSRNSMLCGLYPDSTGILSNNLIFRQTIPNHVSLSQAFRLSGYFAARIGKLYHYNVPKSIGTDGHDDPASWEMQINPAGCDRLIEQPDIVSLKKGSFGATLSWYASPRSDDQHTDGKIAEEAAWVLERCAKRKDRPFFLAVGFYRPHTPYVAPAEYFEQYDLADMPLVDDVEEDRADVPEAALLSQKAEQDRMSDDQRRHAIQAYYASTTFMDAQVGKVLDALDANGLADNTIVVFTSDHGYHLGAKGLWQKRSLYEESARVPYIVAGPSIGEAGKVAQAPVGLVDLYPTLAEMCQVETPDNLHGQSLTPILDDVQNSGRGYTMSQVYRGPNRQTKKAFQGYSIRTKRYRLTLWEDGKQGTELYDYENDPLEKTNLAFHPDGQELPVGIQQTIDRLSVTLRAEIAKGIPEGGMPPVKDHRWPIMMVNP</sequence>
<comment type="similarity">
    <text evidence="2">Belongs to the sulfatase family.</text>
</comment>
<protein>
    <submittedName>
        <fullName evidence="8">Iduronate 2-sulfatase</fullName>
    </submittedName>
</protein>